<proteinExistence type="predicted"/>
<reference evidence="2" key="1">
    <citation type="journal article" date="2017" name="Genome Biol.">
        <title>Comparative genomics reveals high biological diversity and specific adaptations in the industrially and medically important fungal genus Aspergillus.</title>
        <authorList>
            <person name="de Vries R.P."/>
            <person name="Riley R."/>
            <person name="Wiebenga A."/>
            <person name="Aguilar-Osorio G."/>
            <person name="Amillis S."/>
            <person name="Uchima C.A."/>
            <person name="Anderluh G."/>
            <person name="Asadollahi M."/>
            <person name="Askin M."/>
            <person name="Barry K."/>
            <person name="Battaglia E."/>
            <person name="Bayram O."/>
            <person name="Benocci T."/>
            <person name="Braus-Stromeyer S.A."/>
            <person name="Caldana C."/>
            <person name="Canovas D."/>
            <person name="Cerqueira G.C."/>
            <person name="Chen F."/>
            <person name="Chen W."/>
            <person name="Choi C."/>
            <person name="Clum A."/>
            <person name="Dos Santos R.A."/>
            <person name="Damasio A.R."/>
            <person name="Diallinas G."/>
            <person name="Emri T."/>
            <person name="Fekete E."/>
            <person name="Flipphi M."/>
            <person name="Freyberg S."/>
            <person name="Gallo A."/>
            <person name="Gournas C."/>
            <person name="Habgood R."/>
            <person name="Hainaut M."/>
            <person name="Harispe M.L."/>
            <person name="Henrissat B."/>
            <person name="Hilden K.S."/>
            <person name="Hope R."/>
            <person name="Hossain A."/>
            <person name="Karabika E."/>
            <person name="Karaffa L."/>
            <person name="Karanyi Z."/>
            <person name="Krasevec N."/>
            <person name="Kuo A."/>
            <person name="Kusch H."/>
            <person name="LaButti K."/>
            <person name="Lagendijk E.L."/>
            <person name="Lapidus A."/>
            <person name="Levasseur A."/>
            <person name="Lindquist E."/>
            <person name="Lipzen A."/>
            <person name="Logrieco A.F."/>
            <person name="MacCabe A."/>
            <person name="Maekelae M.R."/>
            <person name="Malavazi I."/>
            <person name="Melin P."/>
            <person name="Meyer V."/>
            <person name="Mielnichuk N."/>
            <person name="Miskei M."/>
            <person name="Molnar A.P."/>
            <person name="Mule G."/>
            <person name="Ngan C.Y."/>
            <person name="Orejas M."/>
            <person name="Orosz E."/>
            <person name="Ouedraogo J.P."/>
            <person name="Overkamp K.M."/>
            <person name="Park H.-S."/>
            <person name="Perrone G."/>
            <person name="Piumi F."/>
            <person name="Punt P.J."/>
            <person name="Ram A.F."/>
            <person name="Ramon A."/>
            <person name="Rauscher S."/>
            <person name="Record E."/>
            <person name="Riano-Pachon D.M."/>
            <person name="Robert V."/>
            <person name="Roehrig J."/>
            <person name="Ruller R."/>
            <person name="Salamov A."/>
            <person name="Salih N.S."/>
            <person name="Samson R.A."/>
            <person name="Sandor E."/>
            <person name="Sanguinetti M."/>
            <person name="Schuetze T."/>
            <person name="Sepcic K."/>
            <person name="Shelest E."/>
            <person name="Sherlock G."/>
            <person name="Sophianopoulou V."/>
            <person name="Squina F.M."/>
            <person name="Sun H."/>
            <person name="Susca A."/>
            <person name="Todd R.B."/>
            <person name="Tsang A."/>
            <person name="Unkles S.E."/>
            <person name="van de Wiele N."/>
            <person name="van Rossen-Uffink D."/>
            <person name="Oliveira J.V."/>
            <person name="Vesth T.C."/>
            <person name="Visser J."/>
            <person name="Yu J.-H."/>
            <person name="Zhou M."/>
            <person name="Andersen M.R."/>
            <person name="Archer D.B."/>
            <person name="Baker S.E."/>
            <person name="Benoit I."/>
            <person name="Brakhage A.A."/>
            <person name="Braus G.H."/>
            <person name="Fischer R."/>
            <person name="Frisvad J.C."/>
            <person name="Goldman G.H."/>
            <person name="Houbraken J."/>
            <person name="Oakley B."/>
            <person name="Pocsi I."/>
            <person name="Scazzocchio C."/>
            <person name="Seiboth B."/>
            <person name="vanKuyk P.A."/>
            <person name="Wortman J."/>
            <person name="Dyer P.S."/>
            <person name="Grigoriev I.V."/>
        </authorList>
    </citation>
    <scope>NUCLEOTIDE SEQUENCE [LARGE SCALE GENOMIC DNA]</scope>
    <source>
        <strain evidence="2">CBS 106.47</strain>
    </source>
</reference>
<gene>
    <name evidence="1" type="ORF">ASPFODRAFT_53522</name>
</gene>
<evidence type="ECO:0000313" key="1">
    <source>
        <dbReference type="EMBL" id="OJZ80369.1"/>
    </source>
</evidence>
<protein>
    <submittedName>
        <fullName evidence="1">Uncharacterized protein</fullName>
    </submittedName>
</protein>
<dbReference type="AlphaFoldDB" id="A0A1M3T0T4"/>
<dbReference type="VEuPathDB" id="FungiDB:ASPFODRAFT_53522"/>
<dbReference type="Proteomes" id="UP000184063">
    <property type="component" value="Unassembled WGS sequence"/>
</dbReference>
<accession>A0A1M3T0T4</accession>
<name>A0A1M3T0T4_ASPLC</name>
<evidence type="ECO:0000313" key="2">
    <source>
        <dbReference type="Proteomes" id="UP000184063"/>
    </source>
</evidence>
<dbReference type="EMBL" id="KV878256">
    <property type="protein sequence ID" value="OJZ80369.1"/>
    <property type="molecule type" value="Genomic_DNA"/>
</dbReference>
<sequence length="54" mass="5898">MVNDIYNITTTSYSSMSFELTDHRYGDLPKGFGGVGRSDGMAMQEDDVFLDGVG</sequence>
<organism evidence="1 2">
    <name type="scientific">Aspergillus luchuensis (strain CBS 106.47)</name>
    <dbReference type="NCBI Taxonomy" id="1137211"/>
    <lineage>
        <taxon>Eukaryota</taxon>
        <taxon>Fungi</taxon>
        <taxon>Dikarya</taxon>
        <taxon>Ascomycota</taxon>
        <taxon>Pezizomycotina</taxon>
        <taxon>Eurotiomycetes</taxon>
        <taxon>Eurotiomycetidae</taxon>
        <taxon>Eurotiales</taxon>
        <taxon>Aspergillaceae</taxon>
        <taxon>Aspergillus</taxon>
        <taxon>Aspergillus subgen. Circumdati</taxon>
    </lineage>
</organism>